<organism evidence="8 9">
    <name type="scientific">Turnera subulata</name>
    <dbReference type="NCBI Taxonomy" id="218843"/>
    <lineage>
        <taxon>Eukaryota</taxon>
        <taxon>Viridiplantae</taxon>
        <taxon>Streptophyta</taxon>
        <taxon>Embryophyta</taxon>
        <taxon>Tracheophyta</taxon>
        <taxon>Spermatophyta</taxon>
        <taxon>Magnoliopsida</taxon>
        <taxon>eudicotyledons</taxon>
        <taxon>Gunneridae</taxon>
        <taxon>Pentapetalae</taxon>
        <taxon>rosids</taxon>
        <taxon>fabids</taxon>
        <taxon>Malpighiales</taxon>
        <taxon>Passifloraceae</taxon>
        <taxon>Turnera</taxon>
    </lineage>
</organism>
<accession>A0A9Q0FHG7</accession>
<feature type="compositionally biased region" description="Basic and acidic residues" evidence="6">
    <location>
        <begin position="96"/>
        <end position="114"/>
    </location>
</feature>
<feature type="region of interest" description="Disordered" evidence="6">
    <location>
        <begin position="82"/>
        <end position="130"/>
    </location>
</feature>
<protein>
    <recommendedName>
        <fullName evidence="7">BHLH domain-containing protein</fullName>
    </recommendedName>
</protein>
<evidence type="ECO:0000259" key="7">
    <source>
        <dbReference type="PROSITE" id="PS50888"/>
    </source>
</evidence>
<comment type="subcellular location">
    <subcellularLocation>
        <location evidence="1">Nucleus</location>
    </subcellularLocation>
</comment>
<dbReference type="PANTHER" id="PTHR45855">
    <property type="entry name" value="TRANSCRIPTION FACTOR PIF1-RELATED"/>
    <property type="match status" value="1"/>
</dbReference>
<evidence type="ECO:0000256" key="6">
    <source>
        <dbReference type="SAM" id="MobiDB-lite"/>
    </source>
</evidence>
<evidence type="ECO:0000256" key="3">
    <source>
        <dbReference type="ARBA" id="ARBA00023125"/>
    </source>
</evidence>
<reference evidence="8" key="1">
    <citation type="submission" date="2022-02" db="EMBL/GenBank/DDBJ databases">
        <authorList>
            <person name="Henning P.M."/>
            <person name="McCubbin A.G."/>
            <person name="Shore J.S."/>
        </authorList>
    </citation>
    <scope>NUCLEOTIDE SEQUENCE</scope>
    <source>
        <strain evidence="8">F60SS</strain>
        <tissue evidence="8">Leaves</tissue>
    </source>
</reference>
<keyword evidence="2" id="KW-0805">Transcription regulation</keyword>
<feature type="domain" description="BHLH" evidence="7">
    <location>
        <begin position="135"/>
        <end position="184"/>
    </location>
</feature>
<dbReference type="OrthoDB" id="690068at2759"/>
<evidence type="ECO:0000256" key="2">
    <source>
        <dbReference type="ARBA" id="ARBA00023015"/>
    </source>
</evidence>
<dbReference type="AlphaFoldDB" id="A0A9Q0FHG7"/>
<dbReference type="SMART" id="SM00353">
    <property type="entry name" value="HLH"/>
    <property type="match status" value="1"/>
</dbReference>
<dbReference type="EMBL" id="JAKUCV010005640">
    <property type="protein sequence ID" value="KAJ4830437.1"/>
    <property type="molecule type" value="Genomic_DNA"/>
</dbReference>
<evidence type="ECO:0000256" key="5">
    <source>
        <dbReference type="ARBA" id="ARBA00023242"/>
    </source>
</evidence>
<keyword evidence="9" id="KW-1185">Reference proteome</keyword>
<dbReference type="Proteomes" id="UP001141552">
    <property type="component" value="Unassembled WGS sequence"/>
</dbReference>
<dbReference type="InterPro" id="IPR011598">
    <property type="entry name" value="bHLH_dom"/>
</dbReference>
<keyword evidence="3" id="KW-0238">DNA-binding</keyword>
<dbReference type="PANTHER" id="PTHR45855:SF23">
    <property type="entry name" value="TRANSCRIPTION FACTOR MEE8-RELATED"/>
    <property type="match status" value="1"/>
</dbReference>
<name>A0A9Q0FHG7_9ROSI</name>
<dbReference type="SUPFAM" id="SSF47459">
    <property type="entry name" value="HLH, helix-loop-helix DNA-binding domain"/>
    <property type="match status" value="1"/>
</dbReference>
<dbReference type="GO" id="GO:0003677">
    <property type="term" value="F:DNA binding"/>
    <property type="evidence" value="ECO:0007669"/>
    <property type="project" value="UniProtKB-KW"/>
</dbReference>
<evidence type="ECO:0000313" key="8">
    <source>
        <dbReference type="EMBL" id="KAJ4830437.1"/>
    </source>
</evidence>
<reference evidence="8" key="2">
    <citation type="journal article" date="2023" name="Plants (Basel)">
        <title>Annotation of the Turnera subulata (Passifloraceae) Draft Genome Reveals the S-Locus Evolved after the Divergence of Turneroideae from Passifloroideae in a Stepwise Manner.</title>
        <authorList>
            <person name="Henning P.M."/>
            <person name="Roalson E.H."/>
            <person name="Mir W."/>
            <person name="McCubbin A.G."/>
            <person name="Shore J.S."/>
        </authorList>
    </citation>
    <scope>NUCLEOTIDE SEQUENCE</scope>
    <source>
        <strain evidence="8">F60SS</strain>
    </source>
</reference>
<dbReference type="GO" id="GO:0046983">
    <property type="term" value="F:protein dimerization activity"/>
    <property type="evidence" value="ECO:0007669"/>
    <property type="project" value="InterPro"/>
</dbReference>
<comment type="caution">
    <text evidence="8">The sequence shown here is derived from an EMBL/GenBank/DDBJ whole genome shotgun (WGS) entry which is preliminary data.</text>
</comment>
<dbReference type="Pfam" id="PF00010">
    <property type="entry name" value="HLH"/>
    <property type="match status" value="1"/>
</dbReference>
<dbReference type="InterPro" id="IPR031066">
    <property type="entry name" value="bHLH_ALC-like_plant"/>
</dbReference>
<evidence type="ECO:0000256" key="1">
    <source>
        <dbReference type="ARBA" id="ARBA00004123"/>
    </source>
</evidence>
<proteinExistence type="predicted"/>
<evidence type="ECO:0000256" key="4">
    <source>
        <dbReference type="ARBA" id="ARBA00023163"/>
    </source>
</evidence>
<dbReference type="GO" id="GO:0005634">
    <property type="term" value="C:nucleus"/>
    <property type="evidence" value="ECO:0007669"/>
    <property type="project" value="UniProtKB-SubCell"/>
</dbReference>
<keyword evidence="4" id="KW-0804">Transcription</keyword>
<dbReference type="PROSITE" id="PS50888">
    <property type="entry name" value="BHLH"/>
    <property type="match status" value="1"/>
</dbReference>
<sequence>MEPSTSETEFRDFIESLNDGSIHHFPTNQEDLFELLDSNDNNPPSTTLPPHTLPYITETSSLPNTFGRFINIHDLLTAQSPITKPQSVSPSPPCKGDSDASKRRMEETDDRMSQDEGDGPAGEGQPTEEELRTKRLRAAHNMYEKKRRVKFNEKLKALQSLVPHSRAKTTADMLDDIITYMKAMQHQVEVGTYLARATSAAIAGQYAYYSPCGIPGLQMHPLSSYLPMMANPALMGMARMYQAAGFPSTSFQAPTQQWMPSLSRR</sequence>
<dbReference type="Gene3D" id="4.10.280.10">
    <property type="entry name" value="Helix-loop-helix DNA-binding domain"/>
    <property type="match status" value="1"/>
</dbReference>
<dbReference type="InterPro" id="IPR036638">
    <property type="entry name" value="HLH_DNA-bd_sf"/>
</dbReference>
<gene>
    <name evidence="8" type="ORF">Tsubulata_029842</name>
</gene>
<keyword evidence="5" id="KW-0539">Nucleus</keyword>
<evidence type="ECO:0000313" key="9">
    <source>
        <dbReference type="Proteomes" id="UP001141552"/>
    </source>
</evidence>